<evidence type="ECO:0000256" key="1">
    <source>
        <dbReference type="SAM" id="SignalP"/>
    </source>
</evidence>
<gene>
    <name evidence="2" type="ORF">HQ394_16880</name>
</gene>
<dbReference type="Proteomes" id="UP000516369">
    <property type="component" value="Chromosome"/>
</dbReference>
<dbReference type="RefSeq" id="WP_190261165.1">
    <property type="nucleotide sequence ID" value="NZ_CP053923.1"/>
</dbReference>
<evidence type="ECO:0000313" key="3">
    <source>
        <dbReference type="Proteomes" id="UP000516369"/>
    </source>
</evidence>
<feature type="chain" id="PRO_5028905353" description="Copper-binding protein" evidence="1">
    <location>
        <begin position="41"/>
        <end position="210"/>
    </location>
</feature>
<accession>A0A7H1N4Q5</accession>
<name>A0A7H1N4Q5_9PROT</name>
<reference evidence="2 3" key="1">
    <citation type="submission" date="2020-05" db="EMBL/GenBank/DDBJ databases">
        <title>Complete closed genome sequence of Defluviicoccus vanus.</title>
        <authorList>
            <person name="Bessarab I."/>
            <person name="Arumugam K."/>
            <person name="Maszenan A.M."/>
            <person name="Seviour R.J."/>
            <person name="Williams R.B."/>
        </authorList>
    </citation>
    <scope>NUCLEOTIDE SEQUENCE [LARGE SCALE GENOMIC DNA]</scope>
    <source>
        <strain evidence="2 3">Ben 114</strain>
    </source>
</reference>
<keyword evidence="1" id="KW-0732">Signal</keyword>
<keyword evidence="3" id="KW-1185">Reference proteome</keyword>
<sequence length="210" mass="21114">MTAALKHRRASSAWGLGVVLCLSIFAAPVVLTASAAPAHAQASGMFGAGDTDTISAKATVKAVDLTARTVTLVGPSGETKTLKVGPAVQNLPQVKPGDIVVVHYVDSIAYVVAPAGTKTPEDMLALAAARAVPGQLPAGAVEGKVVLTGLVVGVNPAAHSISLVNPDGGEIRTLNVNNPEYQSMLASIKVGDQITAVISEAVAVAVEPAK</sequence>
<evidence type="ECO:0000313" key="2">
    <source>
        <dbReference type="EMBL" id="QNT70691.1"/>
    </source>
</evidence>
<dbReference type="EMBL" id="CP053923">
    <property type="protein sequence ID" value="QNT70691.1"/>
    <property type="molecule type" value="Genomic_DNA"/>
</dbReference>
<organism evidence="2 3">
    <name type="scientific">Defluviicoccus vanus</name>
    <dbReference type="NCBI Taxonomy" id="111831"/>
    <lineage>
        <taxon>Bacteria</taxon>
        <taxon>Pseudomonadati</taxon>
        <taxon>Pseudomonadota</taxon>
        <taxon>Alphaproteobacteria</taxon>
        <taxon>Rhodospirillales</taxon>
        <taxon>Rhodospirillaceae</taxon>
        <taxon>Defluviicoccus</taxon>
    </lineage>
</organism>
<feature type="signal peptide" evidence="1">
    <location>
        <begin position="1"/>
        <end position="40"/>
    </location>
</feature>
<dbReference type="AlphaFoldDB" id="A0A7H1N4Q5"/>
<dbReference type="KEGG" id="dvn:HQ394_16880"/>
<proteinExistence type="predicted"/>
<protein>
    <recommendedName>
        <fullName evidence="4">Copper-binding protein</fullName>
    </recommendedName>
</protein>
<evidence type="ECO:0008006" key="4">
    <source>
        <dbReference type="Google" id="ProtNLM"/>
    </source>
</evidence>